<accession>A0ABN7WFQ0</accession>
<comment type="caution">
    <text evidence="1">The sequence shown here is derived from an EMBL/GenBank/DDBJ whole genome shotgun (WGS) entry which is preliminary data.</text>
</comment>
<dbReference type="EMBL" id="CAJVQB010042884">
    <property type="protein sequence ID" value="CAG8830744.1"/>
    <property type="molecule type" value="Genomic_DNA"/>
</dbReference>
<reference evidence="1 2" key="1">
    <citation type="submission" date="2021-06" db="EMBL/GenBank/DDBJ databases">
        <authorList>
            <person name="Kallberg Y."/>
            <person name="Tangrot J."/>
            <person name="Rosling A."/>
        </authorList>
    </citation>
    <scope>NUCLEOTIDE SEQUENCE [LARGE SCALE GENOMIC DNA]</scope>
    <source>
        <strain evidence="1 2">120-4 pot B 10/14</strain>
    </source>
</reference>
<keyword evidence="2" id="KW-1185">Reference proteome</keyword>
<evidence type="ECO:0000313" key="1">
    <source>
        <dbReference type="EMBL" id="CAG8830744.1"/>
    </source>
</evidence>
<sequence length="75" mass="7570">AGRGVGLGGNNYGNGNPTIDGWHNHVIVNVVVAGGVVALNLSNVGPATEALDNNVANQYNSTEAGIICTWLALKG</sequence>
<name>A0ABN7WFQ0_GIGMA</name>
<evidence type="ECO:0000313" key="2">
    <source>
        <dbReference type="Proteomes" id="UP000789901"/>
    </source>
</evidence>
<gene>
    <name evidence="1" type="ORF">GMARGA_LOCUS30428</name>
</gene>
<proteinExistence type="predicted"/>
<feature type="non-terminal residue" evidence="1">
    <location>
        <position position="1"/>
    </location>
</feature>
<organism evidence="1 2">
    <name type="scientific">Gigaspora margarita</name>
    <dbReference type="NCBI Taxonomy" id="4874"/>
    <lineage>
        <taxon>Eukaryota</taxon>
        <taxon>Fungi</taxon>
        <taxon>Fungi incertae sedis</taxon>
        <taxon>Mucoromycota</taxon>
        <taxon>Glomeromycotina</taxon>
        <taxon>Glomeromycetes</taxon>
        <taxon>Diversisporales</taxon>
        <taxon>Gigasporaceae</taxon>
        <taxon>Gigaspora</taxon>
    </lineage>
</organism>
<protein>
    <submittedName>
        <fullName evidence="1">44487_t:CDS:1</fullName>
    </submittedName>
</protein>
<dbReference type="Proteomes" id="UP000789901">
    <property type="component" value="Unassembled WGS sequence"/>
</dbReference>